<evidence type="ECO:0000256" key="1">
    <source>
        <dbReference type="SAM" id="MobiDB-lite"/>
    </source>
</evidence>
<dbReference type="RefSeq" id="XP_051608816.1">
    <property type="nucleotide sequence ID" value="XM_051751909.1"/>
</dbReference>
<organism evidence="2 3">
    <name type="scientific">Candida theae</name>
    <dbReference type="NCBI Taxonomy" id="1198502"/>
    <lineage>
        <taxon>Eukaryota</taxon>
        <taxon>Fungi</taxon>
        <taxon>Dikarya</taxon>
        <taxon>Ascomycota</taxon>
        <taxon>Saccharomycotina</taxon>
        <taxon>Pichiomycetes</taxon>
        <taxon>Debaryomycetaceae</taxon>
        <taxon>Candida/Lodderomyces clade</taxon>
        <taxon>Candida</taxon>
    </lineage>
</organism>
<name>A0AAD5BF11_9ASCO</name>
<evidence type="ECO:0000313" key="2">
    <source>
        <dbReference type="EMBL" id="KAI5958225.1"/>
    </source>
</evidence>
<proteinExistence type="predicted"/>
<gene>
    <name evidence="2" type="ORF">KGF57_002580</name>
</gene>
<dbReference type="Proteomes" id="UP001204833">
    <property type="component" value="Unassembled WGS sequence"/>
</dbReference>
<feature type="compositionally biased region" description="Acidic residues" evidence="1">
    <location>
        <begin position="104"/>
        <end position="116"/>
    </location>
</feature>
<protein>
    <submittedName>
        <fullName evidence="2">Uncharacterized protein</fullName>
    </submittedName>
</protein>
<comment type="caution">
    <text evidence="2">The sequence shown here is derived from an EMBL/GenBank/DDBJ whole genome shotgun (WGS) entry which is preliminary data.</text>
</comment>
<keyword evidence="3" id="KW-1185">Reference proteome</keyword>
<sequence length="206" mass="23065">MVSMGYEPVEHLPYIYHNISPEERANVEQLIRLELASQFNSNFNTLTAPNALSIANNDGSSETLPRGGPLQQRLAVNGHILPTHHLGEETLPVAGIRNTIFEMDEDDDDEDDDDDFPLSSPLEDLGSSQGEVDIRNGDSYTTSPPVPSQEGCSTLVERSNKRKMAHEEGELRKKRQLNELQVDRSHLEELIETRKSCEARARLEST</sequence>
<dbReference type="EMBL" id="JAIHNG010000118">
    <property type="protein sequence ID" value="KAI5958225.1"/>
    <property type="molecule type" value="Genomic_DNA"/>
</dbReference>
<dbReference type="AlphaFoldDB" id="A0AAD5BF11"/>
<reference evidence="2 3" key="1">
    <citation type="journal article" date="2022" name="DNA Res.">
        <title>Genome analysis of five recently described species of the CUG-Ser clade uncovers Candida theae as a new hybrid lineage with pathogenic potential in the Candida parapsilosis species complex.</title>
        <authorList>
            <person name="Mixao V."/>
            <person name="Del Olmo V."/>
            <person name="Hegedusova E."/>
            <person name="Saus E."/>
            <person name="Pryszcz L."/>
            <person name="Cillingova A."/>
            <person name="Nosek J."/>
            <person name="Gabaldon T."/>
        </authorList>
    </citation>
    <scope>NUCLEOTIDE SEQUENCE [LARGE SCALE GENOMIC DNA]</scope>
    <source>
        <strain evidence="2 3">CBS 12239</strain>
    </source>
</reference>
<dbReference type="GeneID" id="76150639"/>
<evidence type="ECO:0000313" key="3">
    <source>
        <dbReference type="Proteomes" id="UP001204833"/>
    </source>
</evidence>
<feature type="region of interest" description="Disordered" evidence="1">
    <location>
        <begin position="104"/>
        <end position="172"/>
    </location>
</feature>
<accession>A0AAD5BF11</accession>